<feature type="compositionally biased region" description="Basic and acidic residues" evidence="1">
    <location>
        <begin position="576"/>
        <end position="587"/>
    </location>
</feature>
<sequence length="772" mass="86458">MSFGYSVGDCILLLQLARTQYKNCVAAGDEYNEIAREVKSLYSILKILKDEAEKPESPLLRNDTKSTQELVSATEGCKYILEDLQTLLAKYEGLLADGEAVSGTRKLWHKIRFGSKIQWLGDFRAKIITYTSTISVLLDAMQLNATGRLEDKVDAGFANMMDNFISMKKAILDEVIKARSQQRGRSTVSLLSLSTYNEDDKEVWREFRRELIAKGFNSRKLDHHKDVLKSYILKLEQCGVLDQLKLPANENAPWWTKHAFLKTTDTLLGPGMQPIQESSMETSQAIDRMNLTIETFPHFNRTAVNSEIIDGPQGPINNSIRTFGKDPSGAAGTPTASYPKPFSILGVPALKTLPEDTSKSIRQKQEGLHLSAENQPSETDSRNDDHPTLESLPSADQSTAPSIQQQGYDRSIRIWLRATGEGAAAEESPRRGHELTKKWKETAIRVKEPLNMDKVMLKSLPSAGKSGTGEYEENEEAATSQRSRTIDYKEDGTGINFVHGEVAENLATAEPGLVDSTPETNSSKKARYIMGYPAKQSSSLSERIEDPSESSDVGEDNYSKSKKSSSSRLAYSESRAGSKSEDKRRQPNVDQIILDTPANTSSNHRSLERPQTINDKDSYDSEVSSYTDSCTQTSASSDEEGRPKRRRRQRPRMEAASLDTVAKPASPKMMLASSNTSIRRVDNEETWENTHEGRQGRNRSQRDIATNFEMLPLELEVTRGRFMAIGARNRYFEEIFVPGEKQPQKRCRSCGWTSSSPRWEPRQSQAILEAFL</sequence>
<proteinExistence type="predicted"/>
<feature type="compositionally biased region" description="Polar residues" evidence="1">
    <location>
        <begin position="621"/>
        <end position="636"/>
    </location>
</feature>
<dbReference type="AlphaFoldDB" id="A0A2J6S8D5"/>
<feature type="region of interest" description="Disordered" evidence="1">
    <location>
        <begin position="461"/>
        <end position="487"/>
    </location>
</feature>
<dbReference type="Proteomes" id="UP000235786">
    <property type="component" value="Unassembled WGS sequence"/>
</dbReference>
<feature type="compositionally biased region" description="Basic and acidic residues" evidence="1">
    <location>
        <begin position="357"/>
        <end position="367"/>
    </location>
</feature>
<name>A0A2J6S8D5_HYAVF</name>
<feature type="region of interest" description="Disordered" evidence="1">
    <location>
        <begin position="310"/>
        <end position="338"/>
    </location>
</feature>
<dbReference type="OrthoDB" id="7464126at2759"/>
<protein>
    <recommendedName>
        <fullName evidence="4">Fungal N-terminal domain-containing protein</fullName>
    </recommendedName>
</protein>
<evidence type="ECO:0008006" key="4">
    <source>
        <dbReference type="Google" id="ProtNLM"/>
    </source>
</evidence>
<feature type="compositionally biased region" description="Polar residues" evidence="1">
    <location>
        <begin position="394"/>
        <end position="407"/>
    </location>
</feature>
<reference evidence="2 3" key="1">
    <citation type="submission" date="2016-04" db="EMBL/GenBank/DDBJ databases">
        <title>A degradative enzymes factory behind the ericoid mycorrhizal symbiosis.</title>
        <authorList>
            <consortium name="DOE Joint Genome Institute"/>
            <person name="Martino E."/>
            <person name="Morin E."/>
            <person name="Grelet G."/>
            <person name="Kuo A."/>
            <person name="Kohler A."/>
            <person name="Daghino S."/>
            <person name="Barry K."/>
            <person name="Choi C."/>
            <person name="Cichocki N."/>
            <person name="Clum A."/>
            <person name="Copeland A."/>
            <person name="Hainaut M."/>
            <person name="Haridas S."/>
            <person name="Labutti K."/>
            <person name="Lindquist E."/>
            <person name="Lipzen A."/>
            <person name="Khouja H.-R."/>
            <person name="Murat C."/>
            <person name="Ohm R."/>
            <person name="Olson A."/>
            <person name="Spatafora J."/>
            <person name="Veneault-Fourrey C."/>
            <person name="Henrissat B."/>
            <person name="Grigoriev I."/>
            <person name="Martin F."/>
            <person name="Perotto S."/>
        </authorList>
    </citation>
    <scope>NUCLEOTIDE SEQUENCE [LARGE SCALE GENOMIC DNA]</scope>
    <source>
        <strain evidence="2 3">F</strain>
    </source>
</reference>
<feature type="region of interest" description="Disordered" evidence="1">
    <location>
        <begin position="357"/>
        <end position="407"/>
    </location>
</feature>
<feature type="region of interest" description="Disordered" evidence="1">
    <location>
        <begin position="509"/>
        <end position="662"/>
    </location>
</feature>
<evidence type="ECO:0000313" key="3">
    <source>
        <dbReference type="Proteomes" id="UP000235786"/>
    </source>
</evidence>
<organism evidence="2 3">
    <name type="scientific">Hyaloscypha variabilis (strain UAMH 11265 / GT02V1 / F)</name>
    <name type="common">Meliniomyces variabilis</name>
    <dbReference type="NCBI Taxonomy" id="1149755"/>
    <lineage>
        <taxon>Eukaryota</taxon>
        <taxon>Fungi</taxon>
        <taxon>Dikarya</taxon>
        <taxon>Ascomycota</taxon>
        <taxon>Pezizomycotina</taxon>
        <taxon>Leotiomycetes</taxon>
        <taxon>Helotiales</taxon>
        <taxon>Hyaloscyphaceae</taxon>
        <taxon>Hyaloscypha</taxon>
        <taxon>Hyaloscypha variabilis</taxon>
    </lineage>
</organism>
<evidence type="ECO:0000313" key="2">
    <source>
        <dbReference type="EMBL" id="PMD47017.1"/>
    </source>
</evidence>
<dbReference type="EMBL" id="KZ613938">
    <property type="protein sequence ID" value="PMD47017.1"/>
    <property type="molecule type" value="Genomic_DNA"/>
</dbReference>
<keyword evidence="3" id="KW-1185">Reference proteome</keyword>
<accession>A0A2J6S8D5</accession>
<gene>
    <name evidence="2" type="ORF">L207DRAFT_506085</name>
</gene>
<evidence type="ECO:0000256" key="1">
    <source>
        <dbReference type="SAM" id="MobiDB-lite"/>
    </source>
</evidence>
<feature type="compositionally biased region" description="Polar residues" evidence="1">
    <location>
        <begin position="597"/>
        <end position="613"/>
    </location>
</feature>
<feature type="compositionally biased region" description="Basic and acidic residues" evidence="1">
    <location>
        <begin position="379"/>
        <end position="388"/>
    </location>
</feature>